<evidence type="ECO:0000313" key="2">
    <source>
        <dbReference type="Proteomes" id="UP000317650"/>
    </source>
</evidence>
<accession>A0A4S8IL11</accession>
<name>A0A4S8IL11_MUSBA</name>
<protein>
    <submittedName>
        <fullName evidence="1">Uncharacterized protein</fullName>
    </submittedName>
</protein>
<organism evidence="1 2">
    <name type="scientific">Musa balbisiana</name>
    <name type="common">Banana</name>
    <dbReference type="NCBI Taxonomy" id="52838"/>
    <lineage>
        <taxon>Eukaryota</taxon>
        <taxon>Viridiplantae</taxon>
        <taxon>Streptophyta</taxon>
        <taxon>Embryophyta</taxon>
        <taxon>Tracheophyta</taxon>
        <taxon>Spermatophyta</taxon>
        <taxon>Magnoliopsida</taxon>
        <taxon>Liliopsida</taxon>
        <taxon>Zingiberales</taxon>
        <taxon>Musaceae</taxon>
        <taxon>Musa</taxon>
    </lineage>
</organism>
<evidence type="ECO:0000313" key="1">
    <source>
        <dbReference type="EMBL" id="THU49061.1"/>
    </source>
</evidence>
<keyword evidence="2" id="KW-1185">Reference proteome</keyword>
<comment type="caution">
    <text evidence="1">The sequence shown here is derived from an EMBL/GenBank/DDBJ whole genome shotgun (WGS) entry which is preliminary data.</text>
</comment>
<dbReference type="AlphaFoldDB" id="A0A4S8IL11"/>
<proteinExistence type="predicted"/>
<sequence>MPIVTRSYLTTAIVTAVIPRGANPFLSLSFDGVLGLDIGLGLRAAMAEMSTWLGPIRVRKAVHVASRLERINVRSGQGTV</sequence>
<reference evidence="1 2" key="1">
    <citation type="journal article" date="2019" name="Nat. Plants">
        <title>Genome sequencing of Musa balbisiana reveals subgenome evolution and function divergence in polyploid bananas.</title>
        <authorList>
            <person name="Yao X."/>
        </authorList>
    </citation>
    <scope>NUCLEOTIDE SEQUENCE [LARGE SCALE GENOMIC DNA]</scope>
    <source>
        <strain evidence="2">cv. DH-PKW</strain>
        <tissue evidence="1">Leaves</tissue>
    </source>
</reference>
<dbReference type="EMBL" id="PYDT01000009">
    <property type="protein sequence ID" value="THU49061.1"/>
    <property type="molecule type" value="Genomic_DNA"/>
</dbReference>
<dbReference type="Proteomes" id="UP000317650">
    <property type="component" value="Chromosome 6"/>
</dbReference>
<gene>
    <name evidence="1" type="ORF">C4D60_Mb06t05600</name>
</gene>